<keyword evidence="4" id="KW-0479">Metal-binding</keyword>
<dbReference type="Proteomes" id="UP000008544">
    <property type="component" value="Chromosome"/>
</dbReference>
<dbReference type="Pfam" id="PF12838">
    <property type="entry name" value="Fer4_7"/>
    <property type="match status" value="1"/>
</dbReference>
<dbReference type="SUPFAM" id="SSF54862">
    <property type="entry name" value="4Fe-4S ferredoxins"/>
    <property type="match status" value="1"/>
</dbReference>
<dbReference type="RefSeq" id="WP_012301695.1">
    <property type="nucleotide sequence ID" value="NC_010424.1"/>
</dbReference>
<evidence type="ECO:0000256" key="2">
    <source>
        <dbReference type="ARBA" id="ARBA00006561"/>
    </source>
</evidence>
<dbReference type="OrthoDB" id="9758544at2"/>
<feature type="domain" description="4Fe-4S ferredoxin-type" evidence="9">
    <location>
        <begin position="282"/>
        <end position="316"/>
    </location>
</feature>
<dbReference type="HOGENOM" id="CLU_020302_0_0_9"/>
<evidence type="ECO:0000256" key="1">
    <source>
        <dbReference type="ARBA" id="ARBA00001974"/>
    </source>
</evidence>
<feature type="domain" description="4Fe-4S ferredoxin-type" evidence="9">
    <location>
        <begin position="576"/>
        <end position="605"/>
    </location>
</feature>
<dbReference type="InterPro" id="IPR036188">
    <property type="entry name" value="FAD/NAD-bd_sf"/>
</dbReference>
<dbReference type="PROSITE" id="PS51379">
    <property type="entry name" value="4FE4S_FER_2"/>
    <property type="match status" value="4"/>
</dbReference>
<dbReference type="PANTHER" id="PTHR43498:SF1">
    <property type="entry name" value="COB--COM HETERODISULFIDE REDUCTASE IRON-SULFUR SUBUNIT A"/>
    <property type="match status" value="1"/>
</dbReference>
<keyword evidence="6" id="KW-0560">Oxidoreductase</keyword>
<proteinExistence type="inferred from homology"/>
<dbReference type="GO" id="GO:0051539">
    <property type="term" value="F:4 iron, 4 sulfur cluster binding"/>
    <property type="evidence" value="ECO:0007669"/>
    <property type="project" value="UniProtKB-KW"/>
</dbReference>
<dbReference type="GO" id="GO:0016491">
    <property type="term" value="F:oxidoreductase activity"/>
    <property type="evidence" value="ECO:0007669"/>
    <property type="project" value="UniProtKB-KW"/>
</dbReference>
<dbReference type="EMBL" id="CP000860">
    <property type="protein sequence ID" value="ACA59106.1"/>
    <property type="molecule type" value="Genomic_DNA"/>
</dbReference>
<keyword evidence="5" id="KW-0274">FAD</keyword>
<keyword evidence="11" id="KW-1185">Reference proteome</keyword>
<reference evidence="10 11" key="2">
    <citation type="journal article" date="2008" name="Science">
        <title>Environmental genomics reveals a single-species ecosystem deep within Earth.</title>
        <authorList>
            <person name="Chivian D."/>
            <person name="Brodie E.L."/>
            <person name="Alm E.J."/>
            <person name="Culley D.E."/>
            <person name="Dehal P.S."/>
            <person name="Desantis T.Z."/>
            <person name="Gihring T.M."/>
            <person name="Lapidus A."/>
            <person name="Lin L.H."/>
            <person name="Lowry S.R."/>
            <person name="Moser D.P."/>
            <person name="Richardson P.M."/>
            <person name="Southam G."/>
            <person name="Wanger G."/>
            <person name="Pratt L.M."/>
            <person name="Andersen G.L."/>
            <person name="Hazen T.C."/>
            <person name="Brockman F.J."/>
            <person name="Arkin A.P."/>
            <person name="Onstott T.C."/>
        </authorList>
    </citation>
    <scope>NUCLEOTIDE SEQUENCE [LARGE SCALE GENOMIC DNA]</scope>
    <source>
        <strain evidence="10 11">MP104C</strain>
    </source>
</reference>
<sequence length="661" mass="71235">MPRTGVFVCWCGSNIGGVVDCPGIAAEAARLPGVVYSADEKYMCSEPGQNKIIQAVREHRLNRVVVASCSPRLHEETFRKVLARAGLNPYLVEMANIREHCTWVHGPEPERAQVKALSLVRRAVAKANCLQPLSGSRIPVTRRCLVIGGGIAGLQVALDVADAGHEVILVEREPTLGGNMAKLDKTFPTLDCSACISTPKMVSAVSHPNIRLYTYAEVEKLTGYIGNFEATIRQKARYVDHAKCSGCGTCWEKCPVRVPSEFNAGMSDRKAIYIPFPQAVPNKPVIDRENCRYFKTGKCRICQKLCPAGAVEYEQEEETAVEKVGAVVAATGFKLFDWARVYGEYGYGRYPDVITGLQFERLVNAAGPTGGKIRRPSDGAVPQTVVFVKCVGSRDEAKGRAYCSRICCMYTAKHALQVLEKVAGARVFVFFMDVRTAGKGYEEFYQRAVREGAVYIRGRVSKIYQDGGRLVVKGADTLLGRPVEVDADLVVLATAVEPAAGAAAVARLLGINADQDGFFQEAHPKLRPVETHTGGVFLAGTCQAPKDIPDTVAQAGGAAAKVAGLLSRDELVTSPMVSTVNETLCSGCLLCVPVCPYRALEAGVITERISGYPARERTVVKVNTGLCQGCGACNAACRSGAIEVRGFTNEQILAELEALCL</sequence>
<accession>B1I279</accession>
<feature type="domain" description="4Fe-4S ferredoxin-type" evidence="9">
    <location>
        <begin position="618"/>
        <end position="647"/>
    </location>
</feature>
<feature type="domain" description="4Fe-4S ferredoxin-type" evidence="9">
    <location>
        <begin position="235"/>
        <end position="265"/>
    </location>
</feature>
<dbReference type="InterPro" id="IPR017896">
    <property type="entry name" value="4Fe4S_Fe-S-bd"/>
</dbReference>
<comment type="similarity">
    <text evidence="2">Belongs to the HdrA family.</text>
</comment>
<dbReference type="Pfam" id="PF12831">
    <property type="entry name" value="FAD_oxidored"/>
    <property type="match status" value="1"/>
</dbReference>
<evidence type="ECO:0000313" key="10">
    <source>
        <dbReference type="EMBL" id="ACA59106.1"/>
    </source>
</evidence>
<evidence type="ECO:0000256" key="5">
    <source>
        <dbReference type="ARBA" id="ARBA00022827"/>
    </source>
</evidence>
<dbReference type="Gene3D" id="3.30.70.20">
    <property type="match status" value="2"/>
</dbReference>
<dbReference type="InterPro" id="IPR039650">
    <property type="entry name" value="HdrA-like"/>
</dbReference>
<dbReference type="STRING" id="477974.Daud_0565"/>
<dbReference type="SUPFAM" id="SSF51905">
    <property type="entry name" value="FAD/NAD(P)-binding domain"/>
    <property type="match status" value="1"/>
</dbReference>
<evidence type="ECO:0000256" key="4">
    <source>
        <dbReference type="ARBA" id="ARBA00022723"/>
    </source>
</evidence>
<dbReference type="InterPro" id="IPR017900">
    <property type="entry name" value="4Fe4S_Fe_S_CS"/>
</dbReference>
<gene>
    <name evidence="10" type="ordered locus">Daud_0565</name>
</gene>
<dbReference type="KEGG" id="dau:Daud_0565"/>
<evidence type="ECO:0000256" key="6">
    <source>
        <dbReference type="ARBA" id="ARBA00023002"/>
    </source>
</evidence>
<organism evidence="10 11">
    <name type="scientific">Desulforudis audaxviator (strain MP104C)</name>
    <dbReference type="NCBI Taxonomy" id="477974"/>
    <lineage>
        <taxon>Bacteria</taxon>
        <taxon>Bacillati</taxon>
        <taxon>Bacillota</taxon>
        <taxon>Clostridia</taxon>
        <taxon>Thermoanaerobacterales</taxon>
        <taxon>Candidatus Desulforudaceae</taxon>
        <taxon>Candidatus Desulforudis</taxon>
    </lineage>
</organism>
<dbReference type="Gene3D" id="3.40.50.720">
    <property type="entry name" value="NAD(P)-binding Rossmann-like Domain"/>
    <property type="match status" value="1"/>
</dbReference>
<evidence type="ECO:0000256" key="8">
    <source>
        <dbReference type="ARBA" id="ARBA00023014"/>
    </source>
</evidence>
<evidence type="ECO:0000256" key="7">
    <source>
        <dbReference type="ARBA" id="ARBA00023004"/>
    </source>
</evidence>
<keyword evidence="3" id="KW-0004">4Fe-4S</keyword>
<dbReference type="PROSITE" id="PS00198">
    <property type="entry name" value="4FE4S_FER_1"/>
    <property type="match status" value="2"/>
</dbReference>
<dbReference type="Gene3D" id="3.50.50.60">
    <property type="entry name" value="FAD/NAD(P)-binding domain"/>
    <property type="match status" value="1"/>
</dbReference>
<evidence type="ECO:0000259" key="9">
    <source>
        <dbReference type="PROSITE" id="PS51379"/>
    </source>
</evidence>
<dbReference type="GO" id="GO:0046872">
    <property type="term" value="F:metal ion binding"/>
    <property type="evidence" value="ECO:0007669"/>
    <property type="project" value="UniProtKB-KW"/>
</dbReference>
<keyword evidence="8" id="KW-0411">Iron-sulfur</keyword>
<evidence type="ECO:0000256" key="3">
    <source>
        <dbReference type="ARBA" id="ARBA00022485"/>
    </source>
</evidence>
<dbReference type="AlphaFoldDB" id="B1I279"/>
<dbReference type="PANTHER" id="PTHR43498">
    <property type="entry name" value="FERREDOXIN:COB-COM HETERODISULFIDE REDUCTASE SUBUNIT A"/>
    <property type="match status" value="1"/>
</dbReference>
<keyword evidence="7" id="KW-0408">Iron</keyword>
<keyword evidence="5" id="KW-0285">Flavoprotein</keyword>
<protein>
    <submittedName>
        <fullName evidence="10">4Fe-4S ferredoxin, iron-sulfur binding domain protein</fullName>
    </submittedName>
</protein>
<dbReference type="eggNOG" id="COG1148">
    <property type="taxonomic scope" value="Bacteria"/>
</dbReference>
<name>B1I279_DESAP</name>
<dbReference type="Pfam" id="PF00037">
    <property type="entry name" value="Fer4"/>
    <property type="match status" value="1"/>
</dbReference>
<reference evidence="11" key="1">
    <citation type="submission" date="2007-10" db="EMBL/GenBank/DDBJ databases">
        <title>Complete sequence of chromosome of Desulforudis audaxviator MP104C.</title>
        <authorList>
            <person name="Copeland A."/>
            <person name="Lucas S."/>
            <person name="Lapidus A."/>
            <person name="Barry K."/>
            <person name="Glavina del Rio T."/>
            <person name="Dalin E."/>
            <person name="Tice H."/>
            <person name="Bruce D."/>
            <person name="Pitluck S."/>
            <person name="Lowry S.R."/>
            <person name="Larimer F."/>
            <person name="Land M.L."/>
            <person name="Hauser L."/>
            <person name="Kyrpides N."/>
            <person name="Ivanova N.N."/>
            <person name="Richardson P."/>
        </authorList>
    </citation>
    <scope>NUCLEOTIDE SEQUENCE [LARGE SCALE GENOMIC DNA]</scope>
    <source>
        <strain evidence="11">MP104C</strain>
    </source>
</reference>
<comment type="cofactor">
    <cofactor evidence="1">
        <name>FAD</name>
        <dbReference type="ChEBI" id="CHEBI:57692"/>
    </cofactor>
</comment>
<evidence type="ECO:0000313" key="11">
    <source>
        <dbReference type="Proteomes" id="UP000008544"/>
    </source>
</evidence>